<dbReference type="Proteomes" id="UP001215956">
    <property type="component" value="Unassembled WGS sequence"/>
</dbReference>
<evidence type="ECO:0000256" key="1">
    <source>
        <dbReference type="SAM" id="MobiDB-lite"/>
    </source>
</evidence>
<reference evidence="2 3" key="1">
    <citation type="submission" date="2023-03" db="EMBL/GenBank/DDBJ databases">
        <title>Whole genome sequencing of Methanotrichaceae archaeon M04Ac.</title>
        <authorList>
            <person name="Khomyakova M.A."/>
            <person name="Merkel A.Y."/>
            <person name="Slobodkin A.I."/>
        </authorList>
    </citation>
    <scope>NUCLEOTIDE SEQUENCE [LARGE SCALE GENOMIC DNA]</scope>
    <source>
        <strain evidence="2 3">M04Ac</strain>
    </source>
</reference>
<evidence type="ECO:0000313" key="3">
    <source>
        <dbReference type="Proteomes" id="UP001215956"/>
    </source>
</evidence>
<protein>
    <submittedName>
        <fullName evidence="2">Uncharacterized protein</fullName>
    </submittedName>
</protein>
<feature type="compositionally biased region" description="Basic and acidic residues" evidence="1">
    <location>
        <begin position="12"/>
        <end position="26"/>
    </location>
</feature>
<name>A0ABT5XFB2_9EURY</name>
<sequence length="101" mass="11164">MSDNVNGDDGAEDRGSATKRGSKVETKGGGPPQFLPKILKRPIMIRMMDGRPIKGVLEAYNDYELLLIVGQGKKLIVFKGGISSIEYEDDPEKGKVEVKRW</sequence>
<proteinExistence type="predicted"/>
<gene>
    <name evidence="2" type="ORF">P0O24_07415</name>
</gene>
<keyword evidence="3" id="KW-1185">Reference proteome</keyword>
<comment type="caution">
    <text evidence="2">The sequence shown here is derived from an EMBL/GenBank/DDBJ whole genome shotgun (WGS) entry which is preliminary data.</text>
</comment>
<organism evidence="2 3">
    <name type="scientific">Candidatus Methanocrinis alkalitolerans</name>
    <dbReference type="NCBI Taxonomy" id="3033395"/>
    <lineage>
        <taxon>Archaea</taxon>
        <taxon>Methanobacteriati</taxon>
        <taxon>Methanobacteriota</taxon>
        <taxon>Stenosarchaea group</taxon>
        <taxon>Methanomicrobia</taxon>
        <taxon>Methanotrichales</taxon>
        <taxon>Methanotrichaceae</taxon>
        <taxon>Methanocrinis</taxon>
    </lineage>
</organism>
<feature type="region of interest" description="Disordered" evidence="1">
    <location>
        <begin position="1"/>
        <end position="36"/>
    </location>
</feature>
<accession>A0ABT5XFB2</accession>
<dbReference type="Gene3D" id="2.30.30.100">
    <property type="match status" value="1"/>
</dbReference>
<dbReference type="SUPFAM" id="SSF50182">
    <property type="entry name" value="Sm-like ribonucleoproteins"/>
    <property type="match status" value="1"/>
</dbReference>
<dbReference type="InterPro" id="IPR010920">
    <property type="entry name" value="LSM_dom_sf"/>
</dbReference>
<evidence type="ECO:0000313" key="2">
    <source>
        <dbReference type="EMBL" id="MDF0593407.1"/>
    </source>
</evidence>
<dbReference type="EMBL" id="JARFPL010000020">
    <property type="protein sequence ID" value="MDF0593407.1"/>
    <property type="molecule type" value="Genomic_DNA"/>
</dbReference>
<dbReference type="RefSeq" id="WP_316969111.1">
    <property type="nucleotide sequence ID" value="NZ_JARFPL010000020.1"/>
</dbReference>